<accession>A0ABD7V2D0</accession>
<dbReference type="Pfam" id="PF26527">
    <property type="entry name" value="DUF8176"/>
    <property type="match status" value="1"/>
</dbReference>
<dbReference type="AlphaFoldDB" id="A0ABD7V2D0"/>
<dbReference type="InterPro" id="IPR058489">
    <property type="entry name" value="DUF8176"/>
</dbReference>
<comment type="caution">
    <text evidence="4">The sequence shown here is derived from an EMBL/GenBank/DDBJ whole genome shotgun (WGS) entry which is preliminary data.</text>
</comment>
<evidence type="ECO:0000256" key="2">
    <source>
        <dbReference type="SAM" id="Phobius"/>
    </source>
</evidence>
<evidence type="ECO:0000259" key="3">
    <source>
        <dbReference type="Pfam" id="PF26527"/>
    </source>
</evidence>
<feature type="region of interest" description="Disordered" evidence="1">
    <location>
        <begin position="138"/>
        <end position="161"/>
    </location>
</feature>
<reference evidence="4 5" key="1">
    <citation type="submission" date="2019-02" db="EMBL/GenBank/DDBJ databases">
        <authorList>
            <consortium name="Pathogen Informatics"/>
        </authorList>
    </citation>
    <scope>NUCLEOTIDE SEQUENCE [LARGE SCALE GENOMIC DNA]</scope>
    <source>
        <strain evidence="4 5">3012STDY6756503</strain>
    </source>
</reference>
<gene>
    <name evidence="4" type="ORF">NCTC8139_02068</name>
</gene>
<organism evidence="4 5">
    <name type="scientific">Gordonia paraffinivorans</name>
    <dbReference type="NCBI Taxonomy" id="175628"/>
    <lineage>
        <taxon>Bacteria</taxon>
        <taxon>Bacillati</taxon>
        <taxon>Actinomycetota</taxon>
        <taxon>Actinomycetes</taxon>
        <taxon>Mycobacteriales</taxon>
        <taxon>Gordoniaceae</taxon>
        <taxon>Gordonia</taxon>
    </lineage>
</organism>
<feature type="domain" description="DUF8176" evidence="3">
    <location>
        <begin position="178"/>
        <end position="286"/>
    </location>
</feature>
<sequence length="289" mass="30756">MQSRPRSLWYPDLPAWPSTGATPAADLAAHLARFRSVDAVQPPDATSSIAVLDAPQQMIDEAENFPGRVPMEVPDRPSDLDAFLAEAEKSVRERRKAASPEEPAWRRLLRPRPRIAAAAVATVVIAATVAVALSITGGGTERPVAGDTTESVAPTDASNSPAVRVPACAQLPVGAGSTVSNSDDRGDQESGEGAIRAFNYAYYVLRSAKAARAVTAPGAVASEYVMQQYIDQRPVGTEHCLKIGELEPGEYAVTLTELQPDATPITYNQIIRTSKTGGKYFIDSIKAVE</sequence>
<protein>
    <recommendedName>
        <fullName evidence="3">DUF8176 domain-containing protein</fullName>
    </recommendedName>
</protein>
<evidence type="ECO:0000256" key="1">
    <source>
        <dbReference type="SAM" id="MobiDB-lite"/>
    </source>
</evidence>
<feature type="compositionally biased region" description="Polar residues" evidence="1">
    <location>
        <begin position="148"/>
        <end position="161"/>
    </location>
</feature>
<dbReference type="Proteomes" id="UP000360750">
    <property type="component" value="Unassembled WGS sequence"/>
</dbReference>
<evidence type="ECO:0000313" key="4">
    <source>
        <dbReference type="EMBL" id="VFA88523.1"/>
    </source>
</evidence>
<keyword evidence="2" id="KW-0472">Membrane</keyword>
<keyword evidence="2" id="KW-1133">Transmembrane helix</keyword>
<proteinExistence type="predicted"/>
<feature type="transmembrane region" description="Helical" evidence="2">
    <location>
        <begin position="115"/>
        <end position="135"/>
    </location>
</feature>
<keyword evidence="2" id="KW-0812">Transmembrane</keyword>
<evidence type="ECO:0000313" key="5">
    <source>
        <dbReference type="Proteomes" id="UP000360750"/>
    </source>
</evidence>
<dbReference type="GeneID" id="60750073"/>
<name>A0ABD7V2D0_9ACTN</name>
<dbReference type="RefSeq" id="WP_244941157.1">
    <property type="nucleotide sequence ID" value="NZ_CAACYD010000006.1"/>
</dbReference>
<dbReference type="EMBL" id="CAACYD010000006">
    <property type="protein sequence ID" value="VFA88523.1"/>
    <property type="molecule type" value="Genomic_DNA"/>
</dbReference>